<dbReference type="EMBL" id="QRZV01000007">
    <property type="protein sequence ID" value="RGW07666.1"/>
    <property type="molecule type" value="Genomic_DNA"/>
</dbReference>
<dbReference type="Gene3D" id="3.40.50.410">
    <property type="entry name" value="von Willebrand factor, type A domain"/>
    <property type="match status" value="1"/>
</dbReference>
<evidence type="ECO:0000259" key="7">
    <source>
        <dbReference type="PROSITE" id="PS50234"/>
    </source>
</evidence>
<dbReference type="InterPro" id="IPR038174">
    <property type="entry name" value="Strep_pil_link_sf"/>
</dbReference>
<dbReference type="SUPFAM" id="SSF53300">
    <property type="entry name" value="vWA-like"/>
    <property type="match status" value="1"/>
</dbReference>
<evidence type="ECO:0000256" key="6">
    <source>
        <dbReference type="SAM" id="Phobius"/>
    </source>
</evidence>
<evidence type="ECO:0000256" key="2">
    <source>
        <dbReference type="ARBA" id="ARBA00022525"/>
    </source>
</evidence>
<dbReference type="InterPro" id="IPR055384">
    <property type="entry name" value="DUF7604"/>
</dbReference>
<evidence type="ECO:0000259" key="8">
    <source>
        <dbReference type="PROSITE" id="PS50847"/>
    </source>
</evidence>
<dbReference type="Pfam" id="PF00092">
    <property type="entry name" value="VWA"/>
    <property type="match status" value="1"/>
</dbReference>
<keyword evidence="6" id="KW-0812">Transmembrane</keyword>
<keyword evidence="6" id="KW-1133">Transmembrane helix</keyword>
<dbReference type="Gene3D" id="2.60.40.3050">
    <property type="match status" value="1"/>
</dbReference>
<evidence type="ECO:0000256" key="4">
    <source>
        <dbReference type="ARBA" id="ARBA00023088"/>
    </source>
</evidence>
<dbReference type="InterPro" id="IPR019931">
    <property type="entry name" value="LPXTG_anchor"/>
</dbReference>
<name>A0A395XC94_9BIFI</name>
<evidence type="ECO:0000256" key="5">
    <source>
        <dbReference type="SAM" id="MobiDB-lite"/>
    </source>
</evidence>
<dbReference type="Proteomes" id="UP000265970">
    <property type="component" value="Unassembled WGS sequence"/>
</dbReference>
<dbReference type="PROSITE" id="PS50847">
    <property type="entry name" value="GRAM_POS_ANCHORING"/>
    <property type="match status" value="1"/>
</dbReference>
<evidence type="ECO:0000313" key="10">
    <source>
        <dbReference type="Proteomes" id="UP000265970"/>
    </source>
</evidence>
<evidence type="ECO:0000313" key="9">
    <source>
        <dbReference type="EMBL" id="RGW07666.1"/>
    </source>
</evidence>
<reference evidence="9 10" key="1">
    <citation type="submission" date="2018-08" db="EMBL/GenBank/DDBJ databases">
        <title>A genome reference for cultivated species of the human gut microbiota.</title>
        <authorList>
            <person name="Zou Y."/>
            <person name="Xue W."/>
            <person name="Luo G."/>
        </authorList>
    </citation>
    <scope>NUCLEOTIDE SEQUENCE [LARGE SCALE GENOMIC DNA]</scope>
    <source>
        <strain evidence="9 10">AF13-3LB</strain>
    </source>
</reference>
<dbReference type="PROSITE" id="PS50234">
    <property type="entry name" value="VWFA"/>
    <property type="match status" value="1"/>
</dbReference>
<protein>
    <submittedName>
        <fullName evidence="9">VWA domain-containing protein</fullName>
    </submittedName>
</protein>
<evidence type="ECO:0000256" key="1">
    <source>
        <dbReference type="ARBA" id="ARBA00022512"/>
    </source>
</evidence>
<feature type="transmembrane region" description="Helical" evidence="6">
    <location>
        <begin position="780"/>
        <end position="803"/>
    </location>
</feature>
<organism evidence="9 10">
    <name type="scientific">Bifidobacterium pseudolongum</name>
    <dbReference type="NCBI Taxonomy" id="1694"/>
    <lineage>
        <taxon>Bacteria</taxon>
        <taxon>Bacillati</taxon>
        <taxon>Actinomycetota</taxon>
        <taxon>Actinomycetes</taxon>
        <taxon>Bifidobacteriales</taxon>
        <taxon>Bifidobacteriaceae</taxon>
        <taxon>Bifidobacterium</taxon>
    </lineage>
</organism>
<feature type="domain" description="Gram-positive cocci surface proteins LPxTG" evidence="8">
    <location>
        <begin position="769"/>
        <end position="809"/>
    </location>
</feature>
<dbReference type="SMART" id="SM00327">
    <property type="entry name" value="VWA"/>
    <property type="match status" value="1"/>
</dbReference>
<dbReference type="Pfam" id="PF24558">
    <property type="entry name" value="DUF7604"/>
    <property type="match status" value="1"/>
</dbReference>
<gene>
    <name evidence="9" type="ORF">DWV92_08710</name>
</gene>
<dbReference type="InterPro" id="IPR002035">
    <property type="entry name" value="VWF_A"/>
</dbReference>
<keyword evidence="2" id="KW-0964">Secreted</keyword>
<accession>A0A395XC94</accession>
<dbReference type="CDD" id="cd00198">
    <property type="entry name" value="vWFA"/>
    <property type="match status" value="1"/>
</dbReference>
<dbReference type="InterPro" id="IPR022464">
    <property type="entry name" value="Strep_pil_isopept_link"/>
</dbReference>
<sequence length="809" mass="86692">MRTTIRFGKSRSVRLIAVLCVVIATAVGFVGPVAAAHGEEGAVRAVPGQEAPVHGKHATANGDGTYTLSMDVKGGSTEQEQQQVIPLEVVLVLDVSGSMDGVITRGLYQGRTRLWALQDSVKWFLRQIGEENRQIQRPDDRIRVSLVKYAGESTDRIGNDTYRFRGGAASYNYSQTVSPLTSDTDRLIGMVDQLRAAGPTRTDLGMRHAADQLGGARANARRVAIVYSDGQPTTWAEDFNYTVANAALQSAAAIKRMPDSTVFSIGVRDDANNQWALTNQFMNYTSSNYPDVQSMPRTPWPPANGPYYYSITDDTNLRAIFENIVSIVITGAAYQDVKMTDTLSTYAEFAMPDEPNFGARLVVRDAQGKEVPAASVGLGGDRGGSYTIASDPALKTISVAFPEGYVMRDGYTYSLEYRIKPSAEAHERYAANINAGINGYGERPAVGEPGTGESSAGKEGFLSNAKATLDYTPRVNGKPASDPQTSEFPHPVIQVDGSKLTRMTIRKHWEGVAEPPQSILVNVECSTGGSQPCASYADLELTADSDGGDWQRDVVIPVSGVDRSYTVTEHSSGDYYTRYDDKRVWNLKAGESAPAGGYVTVITNYPRTGLVDLHSIRIGKTVKGVSLGVQGKFDFTLLAPEHQGITKDGMPFTSMSSSIAGPFENGRQKTGAFSGRVSVPLPGPEEQERRYSFVVSEEAPASGQWEWDRDHVDVTVTVTNASGGVPAFNGDNTVRAAVTYTYQAGDADGTASNSGLAAFTNTVKPVSKLPLTGENGATPLLWAGIGGGLGALALLLAGGAALLQRRRPI</sequence>
<keyword evidence="6" id="KW-0472">Membrane</keyword>
<dbReference type="InterPro" id="IPR036465">
    <property type="entry name" value="vWFA_dom_sf"/>
</dbReference>
<proteinExistence type="predicted"/>
<feature type="region of interest" description="Disordered" evidence="5">
    <location>
        <begin position="472"/>
        <end position="491"/>
    </location>
</feature>
<keyword evidence="3" id="KW-0732">Signal</keyword>
<feature type="domain" description="VWFA" evidence="7">
    <location>
        <begin position="88"/>
        <end position="324"/>
    </location>
</feature>
<dbReference type="AlphaFoldDB" id="A0A395XC94"/>
<keyword evidence="1" id="KW-0134">Cell wall</keyword>
<dbReference type="Pfam" id="PF12892">
    <property type="entry name" value="FctA"/>
    <property type="match status" value="1"/>
</dbReference>
<evidence type="ECO:0000256" key="3">
    <source>
        <dbReference type="ARBA" id="ARBA00022729"/>
    </source>
</evidence>
<comment type="caution">
    <text evidence="9">The sequence shown here is derived from an EMBL/GenBank/DDBJ whole genome shotgun (WGS) entry which is preliminary data.</text>
</comment>
<keyword evidence="4" id="KW-0572">Peptidoglycan-anchor</keyword>